<keyword evidence="2" id="KW-1185">Reference proteome</keyword>
<dbReference type="Gene3D" id="4.10.280.10">
    <property type="entry name" value="Helix-loop-helix DNA-binding domain"/>
    <property type="match status" value="1"/>
</dbReference>
<protein>
    <submittedName>
        <fullName evidence="1">Spo0E like sporulation regulatory protein</fullName>
    </submittedName>
</protein>
<dbReference type="EMBL" id="FUZT01000003">
    <property type="protein sequence ID" value="SKC56048.1"/>
    <property type="molecule type" value="Genomic_DNA"/>
</dbReference>
<dbReference type="Pfam" id="PF09388">
    <property type="entry name" value="SpoOE-like"/>
    <property type="match status" value="1"/>
</dbReference>
<name>A0A1T5JXX2_9FIRM</name>
<dbReference type="InterPro" id="IPR037208">
    <property type="entry name" value="Spo0E-like_sf"/>
</dbReference>
<sequence length="56" mass="6679">MDNKDNLSCKIEKLRNEISKKINENLDNITIDDIIDKSNELNNLIVEYYRETNKNH</sequence>
<evidence type="ECO:0000313" key="1">
    <source>
        <dbReference type="EMBL" id="SKC56048.1"/>
    </source>
</evidence>
<dbReference type="STRING" id="36842.SAMN02194393_01429"/>
<dbReference type="RefSeq" id="WP_079490446.1">
    <property type="nucleotide sequence ID" value="NZ_FUZT01000003.1"/>
</dbReference>
<accession>A0A1T5JXX2</accession>
<dbReference type="InterPro" id="IPR018540">
    <property type="entry name" value="Spo0E-like"/>
</dbReference>
<gene>
    <name evidence="1" type="ORF">SAMN02194393_01429</name>
</gene>
<dbReference type="GO" id="GO:0043937">
    <property type="term" value="P:regulation of sporulation"/>
    <property type="evidence" value="ECO:0007669"/>
    <property type="project" value="InterPro"/>
</dbReference>
<dbReference type="AlphaFoldDB" id="A0A1T5JXX2"/>
<evidence type="ECO:0000313" key="2">
    <source>
        <dbReference type="Proteomes" id="UP000190285"/>
    </source>
</evidence>
<dbReference type="SUPFAM" id="SSF140500">
    <property type="entry name" value="BAS1536-like"/>
    <property type="match status" value="1"/>
</dbReference>
<dbReference type="InterPro" id="IPR036638">
    <property type="entry name" value="HLH_DNA-bd_sf"/>
</dbReference>
<dbReference type="Proteomes" id="UP000190285">
    <property type="component" value="Unassembled WGS sequence"/>
</dbReference>
<organism evidence="1 2">
    <name type="scientific">Maledivibacter halophilus</name>
    <dbReference type="NCBI Taxonomy" id="36842"/>
    <lineage>
        <taxon>Bacteria</taxon>
        <taxon>Bacillati</taxon>
        <taxon>Bacillota</taxon>
        <taxon>Clostridia</taxon>
        <taxon>Peptostreptococcales</taxon>
        <taxon>Caminicellaceae</taxon>
        <taxon>Maledivibacter</taxon>
    </lineage>
</organism>
<proteinExistence type="predicted"/>
<reference evidence="1 2" key="1">
    <citation type="submission" date="2017-02" db="EMBL/GenBank/DDBJ databases">
        <authorList>
            <person name="Peterson S.W."/>
        </authorList>
    </citation>
    <scope>NUCLEOTIDE SEQUENCE [LARGE SCALE GENOMIC DNA]</scope>
    <source>
        <strain evidence="1 2">M1</strain>
    </source>
</reference>
<dbReference type="GO" id="GO:0046983">
    <property type="term" value="F:protein dimerization activity"/>
    <property type="evidence" value="ECO:0007669"/>
    <property type="project" value="InterPro"/>
</dbReference>